<accession>A0A9W8BAG1</accession>
<evidence type="ECO:0000256" key="6">
    <source>
        <dbReference type="ARBA" id="ARBA00022801"/>
    </source>
</evidence>
<comment type="caution">
    <text evidence="13">The sequence shown here is derived from an EMBL/GenBank/DDBJ whole genome shotgun (WGS) entry which is preliminary data.</text>
</comment>
<sequence length="800" mass="90883">MVYLLPAVLALVVGSLISQAARASTTDQTAVSDQQTSNQWPPRHPSADWVTYVPPIEPFNGRNIELRVLSLRPGIRNAFDRVHQYTSCDQCRFIVTNYYTSPKSGLTFLYLSQLYKGLLIHNSDSLFVLNNAAQVEFQRTPIAPDSTLHHVESMLIRDTTGSSSNLLTSWLPRPGHSTNDGPTPVDMADISQYRAWNEENAKLAAYGFLNSINWSHGTLSQVNFHVTQEPYTTPESYRFTEYPDIDQGPVYSQFRYHVMVTVNERSDRIQLLLYPSFYKDKVQVKPAWTVKYFHNPPDDQPLESLPSSAVIRGIMLTFNSSPYKRVAIDNVVYLAAYLVTPVHQAHADPMQGKQLMLELEDTEASPRGWHARNRRRPDRITTYGNNVHAQYAQRSGLSRPFATDQCFNFPPLEKRQFQSLVAKAATTQVFAMLNYMHDFFFRVGFTEVLGNYQAINFGRGGKENDPVRAIVIISEPGDHHEFGQFVPTPDGESPNLIFYAHQQQFANDLMDWDVSNAVIAHEYTHAVASRVVGGAAQASCLAEFEGRVLSEAWGDFIALVIELQEDALSAPWPIEIQWRSAASQTEPTWSHVIDPDTFQATYDKSQYQLAPLTRWWVKLMLNGYAVFSREKGYSANWFAPENCSTAGNQIYLRLWFMSLQIMPCQPSLHDAREAIRLADNILYNSEHHTLLEKALWKPVTGLSSHSQRRQLFGIRSFLEQNAITGPLYKAIYDKLQGLEMIVTDNLEFYLTRLLSSRGDKALEQIDRLKWDLAHGTDGSVPRTPEELLYLLIHGNVKIET</sequence>
<dbReference type="SUPFAM" id="SSF55486">
    <property type="entry name" value="Metalloproteases ('zincins'), catalytic domain"/>
    <property type="match status" value="1"/>
</dbReference>
<gene>
    <name evidence="13" type="ORF">H4R34_001195</name>
</gene>
<protein>
    <recommendedName>
        <fullName evidence="12">Extracellular metalloproteinase</fullName>
        <ecNumber evidence="12">3.4.24.-</ecNumber>
    </recommendedName>
    <alternativeName>
        <fullName evidence="12">Fungalysin</fullName>
    </alternativeName>
</protein>
<feature type="binding site" evidence="11">
    <location>
        <position position="551"/>
    </location>
    <ligand>
        <name>Zn(2+)</name>
        <dbReference type="ChEBI" id="CHEBI:29105"/>
        <note>catalytic</note>
    </ligand>
</feature>
<dbReference type="GO" id="GO:0005615">
    <property type="term" value="C:extracellular space"/>
    <property type="evidence" value="ECO:0007669"/>
    <property type="project" value="InterPro"/>
</dbReference>
<name>A0A9W8BAG1_9FUNG</name>
<keyword evidence="4 12" id="KW-0645">Protease</keyword>
<dbReference type="InterPro" id="IPR050371">
    <property type="entry name" value="Fungal_virulence_M36"/>
</dbReference>
<dbReference type="EMBL" id="JANBQB010000049">
    <property type="protein sequence ID" value="KAJ1983574.1"/>
    <property type="molecule type" value="Genomic_DNA"/>
</dbReference>
<organism evidence="13 14">
    <name type="scientific">Dimargaris verticillata</name>
    <dbReference type="NCBI Taxonomy" id="2761393"/>
    <lineage>
        <taxon>Eukaryota</taxon>
        <taxon>Fungi</taxon>
        <taxon>Fungi incertae sedis</taxon>
        <taxon>Zoopagomycota</taxon>
        <taxon>Kickxellomycotina</taxon>
        <taxon>Dimargaritomycetes</taxon>
        <taxon>Dimargaritales</taxon>
        <taxon>Dimargaritaceae</taxon>
        <taxon>Dimargaris</taxon>
    </lineage>
</organism>
<dbReference type="GO" id="GO:0008270">
    <property type="term" value="F:zinc ion binding"/>
    <property type="evidence" value="ECO:0007669"/>
    <property type="project" value="InterPro"/>
</dbReference>
<dbReference type="Gene3D" id="3.10.170.10">
    <property type="match status" value="1"/>
</dbReference>
<dbReference type="InterPro" id="IPR027268">
    <property type="entry name" value="Peptidase_M4/M1_CTD_sf"/>
</dbReference>
<evidence type="ECO:0000256" key="10">
    <source>
        <dbReference type="PIRSR" id="PIRSR601842-1"/>
    </source>
</evidence>
<keyword evidence="3 12" id="KW-0964">Secreted</keyword>
<evidence type="ECO:0000256" key="5">
    <source>
        <dbReference type="ARBA" id="ARBA00022723"/>
    </source>
</evidence>
<keyword evidence="7 11" id="KW-0862">Zinc</keyword>
<dbReference type="GO" id="GO:0006508">
    <property type="term" value="P:proteolysis"/>
    <property type="evidence" value="ECO:0007669"/>
    <property type="project" value="UniProtKB-KW"/>
</dbReference>
<keyword evidence="6 12" id="KW-0378">Hydrolase</keyword>
<comment type="similarity">
    <text evidence="2 12">Belongs to the peptidase M36 family.</text>
</comment>
<evidence type="ECO:0000256" key="3">
    <source>
        <dbReference type="ARBA" id="ARBA00022525"/>
    </source>
</evidence>
<evidence type="ECO:0000256" key="12">
    <source>
        <dbReference type="RuleBase" id="RU364017"/>
    </source>
</evidence>
<dbReference type="EC" id="3.4.24.-" evidence="12"/>
<evidence type="ECO:0000256" key="4">
    <source>
        <dbReference type="ARBA" id="ARBA00022670"/>
    </source>
</evidence>
<evidence type="ECO:0000256" key="1">
    <source>
        <dbReference type="ARBA" id="ARBA00004613"/>
    </source>
</evidence>
<feature type="signal peptide" evidence="12">
    <location>
        <begin position="1"/>
        <end position="23"/>
    </location>
</feature>
<feature type="binding site" evidence="11">
    <location>
        <position position="521"/>
    </location>
    <ligand>
        <name>Zn(2+)</name>
        <dbReference type="ChEBI" id="CHEBI:29105"/>
        <note>catalytic</note>
    </ligand>
</feature>
<dbReference type="PANTHER" id="PTHR33478">
    <property type="entry name" value="EXTRACELLULAR METALLOPROTEINASE MEP"/>
    <property type="match status" value="1"/>
</dbReference>
<evidence type="ECO:0000313" key="13">
    <source>
        <dbReference type="EMBL" id="KAJ1983574.1"/>
    </source>
</evidence>
<comment type="subcellular location">
    <subcellularLocation>
        <location evidence="1 12">Secreted</location>
    </subcellularLocation>
</comment>
<evidence type="ECO:0000256" key="2">
    <source>
        <dbReference type="ARBA" id="ARBA00006006"/>
    </source>
</evidence>
<feature type="chain" id="PRO_5041012937" description="Extracellular metalloproteinase" evidence="12">
    <location>
        <begin position="24"/>
        <end position="800"/>
    </location>
</feature>
<evidence type="ECO:0000256" key="11">
    <source>
        <dbReference type="PIRSR" id="PIRSR601842-2"/>
    </source>
</evidence>
<dbReference type="OrthoDB" id="5557211at2759"/>
<dbReference type="Proteomes" id="UP001151582">
    <property type="component" value="Unassembled WGS sequence"/>
</dbReference>
<proteinExistence type="inferred from homology"/>
<feature type="active site" evidence="10">
    <location>
        <position position="522"/>
    </location>
</feature>
<keyword evidence="5 11" id="KW-0479">Metal-binding</keyword>
<keyword evidence="8 12" id="KW-0482">Metalloprotease</keyword>
<evidence type="ECO:0000256" key="8">
    <source>
        <dbReference type="ARBA" id="ARBA00023049"/>
    </source>
</evidence>
<dbReference type="GO" id="GO:0004222">
    <property type="term" value="F:metalloendopeptidase activity"/>
    <property type="evidence" value="ECO:0007669"/>
    <property type="project" value="InterPro"/>
</dbReference>
<dbReference type="InterPro" id="IPR001842">
    <property type="entry name" value="Peptidase_M36"/>
</dbReference>
<evidence type="ECO:0000256" key="9">
    <source>
        <dbReference type="ARBA" id="ARBA00023145"/>
    </source>
</evidence>
<feature type="binding site" evidence="11">
    <location>
        <position position="525"/>
    </location>
    <ligand>
        <name>Zn(2+)</name>
        <dbReference type="ChEBI" id="CHEBI:29105"/>
        <note>catalytic</note>
    </ligand>
</feature>
<keyword evidence="14" id="KW-1185">Reference proteome</keyword>
<keyword evidence="12" id="KW-0732">Signal</keyword>
<dbReference type="Gene3D" id="1.10.390.10">
    <property type="entry name" value="Neutral Protease Domain 2"/>
    <property type="match status" value="1"/>
</dbReference>
<dbReference type="AlphaFoldDB" id="A0A9W8BAG1"/>
<comment type="cofactor">
    <cofactor evidence="11">
        <name>Zn(2+)</name>
        <dbReference type="ChEBI" id="CHEBI:29105"/>
    </cofactor>
    <text evidence="11">Binds 1 zinc ion per subunit.</text>
</comment>
<evidence type="ECO:0000256" key="7">
    <source>
        <dbReference type="ARBA" id="ARBA00022833"/>
    </source>
</evidence>
<dbReference type="Pfam" id="PF02128">
    <property type="entry name" value="Peptidase_M36"/>
    <property type="match status" value="1"/>
</dbReference>
<reference evidence="13" key="1">
    <citation type="submission" date="2022-07" db="EMBL/GenBank/DDBJ databases">
        <title>Phylogenomic reconstructions and comparative analyses of Kickxellomycotina fungi.</title>
        <authorList>
            <person name="Reynolds N.K."/>
            <person name="Stajich J.E."/>
            <person name="Barry K."/>
            <person name="Grigoriev I.V."/>
            <person name="Crous P."/>
            <person name="Smith M.E."/>
        </authorList>
    </citation>
    <scope>NUCLEOTIDE SEQUENCE</scope>
    <source>
        <strain evidence="13">RSA 567</strain>
    </source>
</reference>
<dbReference type="PANTHER" id="PTHR33478:SF1">
    <property type="entry name" value="EXTRACELLULAR METALLOPROTEINASE MEP"/>
    <property type="match status" value="1"/>
</dbReference>
<evidence type="ECO:0000313" key="14">
    <source>
        <dbReference type="Proteomes" id="UP001151582"/>
    </source>
</evidence>
<keyword evidence="9 12" id="KW-0865">Zymogen</keyword>